<keyword evidence="3" id="KW-1133">Transmembrane helix</keyword>
<organism evidence="4 5">
    <name type="scientific">Eiseniibacteriota bacterium</name>
    <dbReference type="NCBI Taxonomy" id="2212470"/>
    <lineage>
        <taxon>Bacteria</taxon>
        <taxon>Candidatus Eiseniibacteriota</taxon>
    </lineage>
</organism>
<evidence type="ECO:0000256" key="2">
    <source>
        <dbReference type="SAM" id="MobiDB-lite"/>
    </source>
</evidence>
<reference evidence="4 5" key="1">
    <citation type="journal article" date="2019" name="Nat. Microbiol.">
        <title>Mediterranean grassland soil C-N compound turnover is dependent on rainfall and depth, and is mediated by genomically divergent microorganisms.</title>
        <authorList>
            <person name="Diamond S."/>
            <person name="Andeer P.F."/>
            <person name="Li Z."/>
            <person name="Crits-Christoph A."/>
            <person name="Burstein D."/>
            <person name="Anantharaman K."/>
            <person name="Lane K.R."/>
            <person name="Thomas B.C."/>
            <person name="Pan C."/>
            <person name="Northen T.R."/>
            <person name="Banfield J.F."/>
        </authorList>
    </citation>
    <scope>NUCLEOTIDE SEQUENCE [LARGE SCALE GENOMIC DNA]</scope>
    <source>
        <strain evidence="4">WS_11</strain>
    </source>
</reference>
<dbReference type="InterPro" id="IPR011990">
    <property type="entry name" value="TPR-like_helical_dom_sf"/>
</dbReference>
<feature type="repeat" description="TPR" evidence="1">
    <location>
        <begin position="647"/>
        <end position="680"/>
    </location>
</feature>
<feature type="transmembrane region" description="Helical" evidence="3">
    <location>
        <begin position="97"/>
        <end position="121"/>
    </location>
</feature>
<dbReference type="Gene3D" id="1.25.40.10">
    <property type="entry name" value="Tetratricopeptide repeat domain"/>
    <property type="match status" value="1"/>
</dbReference>
<dbReference type="Proteomes" id="UP000319771">
    <property type="component" value="Unassembled WGS sequence"/>
</dbReference>
<dbReference type="Pfam" id="PF13428">
    <property type="entry name" value="TPR_14"/>
    <property type="match status" value="1"/>
</dbReference>
<dbReference type="AlphaFoldDB" id="A0A538U6Y9"/>
<evidence type="ECO:0000313" key="4">
    <source>
        <dbReference type="EMBL" id="TMQ71665.1"/>
    </source>
</evidence>
<evidence type="ECO:0000313" key="5">
    <source>
        <dbReference type="Proteomes" id="UP000319771"/>
    </source>
</evidence>
<dbReference type="EMBL" id="VBPB01000151">
    <property type="protein sequence ID" value="TMQ71665.1"/>
    <property type="molecule type" value="Genomic_DNA"/>
</dbReference>
<feature type="transmembrane region" description="Helical" evidence="3">
    <location>
        <begin position="246"/>
        <end position="264"/>
    </location>
</feature>
<dbReference type="SUPFAM" id="SSF48452">
    <property type="entry name" value="TPR-like"/>
    <property type="match status" value="1"/>
</dbReference>
<dbReference type="InterPro" id="IPR019734">
    <property type="entry name" value="TPR_rpt"/>
</dbReference>
<accession>A0A538U6Y9</accession>
<gene>
    <name evidence="4" type="ORF">E6K81_09540</name>
</gene>
<feature type="transmembrane region" description="Helical" evidence="3">
    <location>
        <begin position="210"/>
        <end position="226"/>
    </location>
</feature>
<keyword evidence="3" id="KW-0812">Transmembrane</keyword>
<feature type="region of interest" description="Disordered" evidence="2">
    <location>
        <begin position="1"/>
        <end position="20"/>
    </location>
</feature>
<keyword evidence="3" id="KW-0472">Membrane</keyword>
<dbReference type="PROSITE" id="PS50005">
    <property type="entry name" value="TPR"/>
    <property type="match status" value="1"/>
</dbReference>
<evidence type="ECO:0000256" key="1">
    <source>
        <dbReference type="PROSITE-ProRule" id="PRU00339"/>
    </source>
</evidence>
<name>A0A538U6Y9_UNCEI</name>
<proteinExistence type="predicted"/>
<sequence length="696" mass="76904">MRDRRPARPRRPPPQSGAAPLPLRHPALLAAALVAAACVLVSVSDRIYDTDLWHHLLVGRVIWETHAIPTRQLWSWPTYGAVDANNAWLFRALLWPLWAAGGVWGLFAWRWVSTLAVFGILWAAARRMGARGLTPLVVMAALALVYRQRSHARPETLAALLLALQLWILAGHRLARDRAATAPGGGASGRASAVGLVLIAWAWANTHPSYYLGFVILGLRLLDDLLAARRARGAAAAAARASARSLLSIAGLGLAVSFLNPWGWRPLWQPFTFALTLRHEALYQSIGELRRLDWANNDRNGLAVLMVLWPALAIWRWRRAGLDVVEGGLIVLLTPLMLSAQRFTGTWAVAAAAFLARDLDAWVGARRWPVWTRPAWARAGLAAVACVGLGIPEWRRVEHPLVVGLDMARYPVRACDFMAAHGVRGRGFNDFRGGYQAWRFWPDRERLPFMTGTPEAASRADRDLLALALTRPEGWERLDARHQFDYALVNRYQSGDGPLLDFIDADSTWALVFADDAAALYLKRGRALDPVIAAYAYRWLPGGTERLAALGRAALADSVVRGGLERELIREARESPYDSQALSLLAREAFVARRWDEARRYTEASLRAEPLTPGEHERLGLIDLAQARPREALEELRRERRLRTSGAALDVRFGQAYAALGETGRARGYLRRALQHDPGDPDAAAALARLGGAGGR</sequence>
<keyword evidence="1" id="KW-0802">TPR repeat</keyword>
<protein>
    <submittedName>
        <fullName evidence="4">Tetratricopeptide repeat protein</fullName>
    </submittedName>
</protein>
<comment type="caution">
    <text evidence="4">The sequence shown here is derived from an EMBL/GenBank/DDBJ whole genome shotgun (WGS) entry which is preliminary data.</text>
</comment>
<feature type="transmembrane region" description="Helical" evidence="3">
    <location>
        <begin position="128"/>
        <end position="146"/>
    </location>
</feature>
<feature type="transmembrane region" description="Helical" evidence="3">
    <location>
        <begin position="21"/>
        <end position="43"/>
    </location>
</feature>
<evidence type="ECO:0000256" key="3">
    <source>
        <dbReference type="SAM" id="Phobius"/>
    </source>
</evidence>